<feature type="transmembrane region" description="Helical" evidence="7">
    <location>
        <begin position="916"/>
        <end position="941"/>
    </location>
</feature>
<keyword evidence="2" id="KW-0808">Transferase</keyword>
<dbReference type="GO" id="GO:0016020">
    <property type="term" value="C:membrane"/>
    <property type="evidence" value="ECO:0007669"/>
    <property type="project" value="UniProtKB-SubCell"/>
</dbReference>
<evidence type="ECO:0000313" key="10">
    <source>
        <dbReference type="Proteomes" id="UP001178507"/>
    </source>
</evidence>
<sequence length="1009" mass="114931">MMSLGAMAKLGPAFPNGSGSVNETYMRRLDCANDRQWSSFQRLLIGRFRLGRIAEDEQLQAAAEALLGPLDHQTRSFFQQGSSSFLAKLLGLHGSFCFPGYVAACWVRLVRLASQEDPQLEADAQHCSSIFGKEGSLDLLSSTSWPIQLLDVEIFMRRCPDSAFGSLRGERHAYTFRDLREHWRTRRSASRLRVRHSVDPEGLNRRVQRPLRSLRITSVFGGHCSLWLEPLYTLQVLFPEVVNPLLATYDEDRCSDRFAVDLPVAHLKRSGQDAALTQADVLICMWVSECTRLRVHYSKPVIFYSGFLLLTDQAFQPGHAWWEPLPFFWDRVKQLYACDAAETPADGGPPCAVVFEERQLAAAAHWQTGEQRPFVRPLSLYVQCRHDPLNARPEVLVVNRGRLVLDGLFTEALNAMRHASYPYGFTDQLEGMAFQSMASFHMAVLLPWDLNLVMFHDLYAMALPLLLPDKAGLHHRAFVYLSRFQKSNLGPFKESLHQGGYEFSPFDFEYLEAREYWLDFTEYLTAPEVQHFSSLPDLLLQAVQLDTSRIHRQMRAYNAQCFQRSHSFWSKVLGILGAFPQETWLGCGSAHPLDSESVVESPLDVSWTAEPPSKLQPWLILGGALDGSFVSYVGKGNHTTNTAAFGRLSLPERLELEMVTGAFHWKVVHLMSCTQRQHIRCILLLLDPRWEFIGGHLFSMLGPEKGLSQAGLRLAVWRMRRCLVLLPLPGVEKLMSHHLPGLGITKTRLPRPRGVPRRVQRLLTRAAVRQHWRQLARLKRSGSRVRWPLEDGSIASPGWPGTERMHDLWGEEWRFGTFKDPNAIREVKFSGERRRCKHCLIYKPDRCHHCRICHCCILKMDHHCPWIMNCVGFRNHKYFFLLVIYSILSCGFIALTITETIVQSLEQELPLSHRFLLMQCFTTASIMGALLTIFAGFHVMLMLRGLTTIEFCEKMSIVANNSKSSKYDLGLYRNVTAVVGPRPWLWLLPLDPPVGDGLQFDLTALASES</sequence>
<reference evidence="9" key="1">
    <citation type="submission" date="2023-08" db="EMBL/GenBank/DDBJ databases">
        <authorList>
            <person name="Chen Y."/>
            <person name="Shah S."/>
            <person name="Dougan E. K."/>
            <person name="Thang M."/>
            <person name="Chan C."/>
        </authorList>
    </citation>
    <scope>NUCLEOTIDE SEQUENCE</scope>
</reference>
<keyword evidence="5 7" id="KW-0472">Membrane</keyword>
<evidence type="ECO:0000256" key="5">
    <source>
        <dbReference type="ARBA" id="ARBA00023136"/>
    </source>
</evidence>
<feature type="domain" description="Palmitoyltransferase DHHC" evidence="8">
    <location>
        <begin position="832"/>
        <end position="954"/>
    </location>
</feature>
<dbReference type="EMBL" id="CAUJNA010003276">
    <property type="protein sequence ID" value="CAJ1397719.1"/>
    <property type="molecule type" value="Genomic_DNA"/>
</dbReference>
<keyword evidence="3 7" id="KW-0812">Transmembrane</keyword>
<dbReference type="Pfam" id="PF01529">
    <property type="entry name" value="DHHC"/>
    <property type="match status" value="1"/>
</dbReference>
<proteinExistence type="predicted"/>
<evidence type="ECO:0000256" key="7">
    <source>
        <dbReference type="SAM" id="Phobius"/>
    </source>
</evidence>
<keyword evidence="6" id="KW-0012">Acyltransferase</keyword>
<protein>
    <recommendedName>
        <fullName evidence="8">Palmitoyltransferase DHHC domain-containing protein</fullName>
    </recommendedName>
</protein>
<feature type="transmembrane region" description="Helical" evidence="7">
    <location>
        <begin position="878"/>
        <end position="896"/>
    </location>
</feature>
<dbReference type="GO" id="GO:0016409">
    <property type="term" value="F:palmitoyltransferase activity"/>
    <property type="evidence" value="ECO:0007669"/>
    <property type="project" value="InterPro"/>
</dbReference>
<dbReference type="InterPro" id="IPR001594">
    <property type="entry name" value="Palmitoyltrfase_DHHC"/>
</dbReference>
<gene>
    <name evidence="9" type="ORF">EVOR1521_LOCUS21672</name>
</gene>
<comment type="subcellular location">
    <subcellularLocation>
        <location evidence="1">Membrane</location>
        <topology evidence="1">Multi-pass membrane protein</topology>
    </subcellularLocation>
</comment>
<comment type="caution">
    <text evidence="9">The sequence shown here is derived from an EMBL/GenBank/DDBJ whole genome shotgun (WGS) entry which is preliminary data.</text>
</comment>
<dbReference type="AlphaFoldDB" id="A0AA36J395"/>
<evidence type="ECO:0000256" key="2">
    <source>
        <dbReference type="ARBA" id="ARBA00022679"/>
    </source>
</evidence>
<keyword evidence="4 7" id="KW-1133">Transmembrane helix</keyword>
<dbReference type="InterPro" id="IPR039859">
    <property type="entry name" value="PFA4/ZDH16/20/ERF2-like"/>
</dbReference>
<evidence type="ECO:0000256" key="1">
    <source>
        <dbReference type="ARBA" id="ARBA00004141"/>
    </source>
</evidence>
<dbReference type="PROSITE" id="PS50216">
    <property type="entry name" value="DHHC"/>
    <property type="match status" value="1"/>
</dbReference>
<evidence type="ECO:0000259" key="8">
    <source>
        <dbReference type="Pfam" id="PF01529"/>
    </source>
</evidence>
<dbReference type="PANTHER" id="PTHR12246">
    <property type="entry name" value="PALMITOYLTRANSFERASE ZDHHC16"/>
    <property type="match status" value="1"/>
</dbReference>
<evidence type="ECO:0000256" key="3">
    <source>
        <dbReference type="ARBA" id="ARBA00022692"/>
    </source>
</evidence>
<keyword evidence="10" id="KW-1185">Reference proteome</keyword>
<dbReference type="Proteomes" id="UP001178507">
    <property type="component" value="Unassembled WGS sequence"/>
</dbReference>
<organism evidence="9 10">
    <name type="scientific">Effrenium voratum</name>
    <dbReference type="NCBI Taxonomy" id="2562239"/>
    <lineage>
        <taxon>Eukaryota</taxon>
        <taxon>Sar</taxon>
        <taxon>Alveolata</taxon>
        <taxon>Dinophyceae</taxon>
        <taxon>Suessiales</taxon>
        <taxon>Symbiodiniaceae</taxon>
        <taxon>Effrenium</taxon>
    </lineage>
</organism>
<accession>A0AA36J395</accession>
<evidence type="ECO:0000256" key="4">
    <source>
        <dbReference type="ARBA" id="ARBA00022989"/>
    </source>
</evidence>
<name>A0AA36J395_9DINO</name>
<evidence type="ECO:0000256" key="6">
    <source>
        <dbReference type="ARBA" id="ARBA00023315"/>
    </source>
</evidence>
<evidence type="ECO:0000313" key="9">
    <source>
        <dbReference type="EMBL" id="CAJ1397719.1"/>
    </source>
</evidence>